<dbReference type="AlphaFoldDB" id="A0A5S6QKP1"/>
<evidence type="ECO:0000259" key="4">
    <source>
        <dbReference type="PROSITE" id="PS51279"/>
    </source>
</evidence>
<evidence type="ECO:0000256" key="2">
    <source>
        <dbReference type="ARBA" id="ARBA00030244"/>
    </source>
</evidence>
<accession>A0A5S6QKP1</accession>
<dbReference type="STRING" id="70415.A0A5S6QKP1"/>
<evidence type="ECO:0000313" key="6">
    <source>
        <dbReference type="WBParaSite" id="TMUE_2000007739.1"/>
    </source>
</evidence>
<dbReference type="PROSITE" id="PS51279">
    <property type="entry name" value="BCNT_C"/>
    <property type="match status" value="1"/>
</dbReference>
<dbReference type="PANTHER" id="PTHR48295">
    <property type="entry name" value="CRANIOFACIAL DEVELOPMENT PROTEIN 1"/>
    <property type="match status" value="1"/>
</dbReference>
<feature type="domain" description="BCNT-C" evidence="4">
    <location>
        <begin position="232"/>
        <end position="311"/>
    </location>
</feature>
<evidence type="ECO:0000256" key="1">
    <source>
        <dbReference type="ARBA" id="ARBA00019033"/>
    </source>
</evidence>
<protein>
    <recommendedName>
        <fullName evidence="1">Craniofacial development protein 1</fullName>
    </recommendedName>
    <alternativeName>
        <fullName evidence="2">Bucentaur</fullName>
    </alternativeName>
</protein>
<organism evidence="5 6">
    <name type="scientific">Trichuris muris</name>
    <name type="common">Mouse whipworm</name>
    <dbReference type="NCBI Taxonomy" id="70415"/>
    <lineage>
        <taxon>Eukaryota</taxon>
        <taxon>Metazoa</taxon>
        <taxon>Ecdysozoa</taxon>
        <taxon>Nematoda</taxon>
        <taxon>Enoplea</taxon>
        <taxon>Dorylaimia</taxon>
        <taxon>Trichinellida</taxon>
        <taxon>Trichuridae</taxon>
        <taxon>Trichuris</taxon>
    </lineage>
</organism>
<keyword evidence="5" id="KW-1185">Reference proteome</keyword>
<proteinExistence type="predicted"/>
<feature type="region of interest" description="Disordered" evidence="3">
    <location>
        <begin position="112"/>
        <end position="155"/>
    </location>
</feature>
<feature type="region of interest" description="Disordered" evidence="3">
    <location>
        <begin position="174"/>
        <end position="241"/>
    </location>
</feature>
<feature type="compositionally biased region" description="Acidic residues" evidence="3">
    <location>
        <begin position="118"/>
        <end position="154"/>
    </location>
</feature>
<feature type="compositionally biased region" description="Basic and acidic residues" evidence="3">
    <location>
        <begin position="201"/>
        <end position="214"/>
    </location>
</feature>
<reference evidence="6" key="1">
    <citation type="submission" date="2019-12" db="UniProtKB">
        <authorList>
            <consortium name="WormBaseParasite"/>
        </authorList>
    </citation>
    <scope>IDENTIFICATION</scope>
</reference>
<sequence length="311" mass="35001">MSVTTRRQTAVAPPFVGYNRSARPDVLPYQRYQGLATTVTDGHKEAFSGLAAHAPEDPLRWVHSAALILSLGESGLVKLYVFWSPFGGSEVYISTSSAETFLWMMSRLKELQGKPSDSGEDDDDDGDYEPSEDSEEYSDDEDEVEEQEKEFDEEAFNRSKELWDQCVAKPVLPKTSLDNERQEGDHRASADIVSSRPMASKVDDRSDVQLEAKVQENPTISAKSNAPCKPSPAKPRGLSVGLGRLGEKRKIGLLESSRREWDSFKEETGIEDELEAHNRSKDSYLDKQDFLARADYKQYTIMRDKAFSNRK</sequence>
<dbReference type="InterPro" id="IPR027124">
    <property type="entry name" value="Swc5/CFDP1/2"/>
</dbReference>
<dbReference type="PANTHER" id="PTHR48295:SF1">
    <property type="entry name" value="SWR1-COMPLEX PROTEIN 5"/>
    <property type="match status" value="1"/>
</dbReference>
<dbReference type="Pfam" id="PF07572">
    <property type="entry name" value="BCNT"/>
    <property type="match status" value="1"/>
</dbReference>
<dbReference type="InterPro" id="IPR011421">
    <property type="entry name" value="BCNT-C"/>
</dbReference>
<evidence type="ECO:0000313" key="5">
    <source>
        <dbReference type="Proteomes" id="UP000046395"/>
    </source>
</evidence>
<dbReference type="Proteomes" id="UP000046395">
    <property type="component" value="Unassembled WGS sequence"/>
</dbReference>
<name>A0A5S6QKP1_TRIMR</name>
<feature type="compositionally biased region" description="Basic and acidic residues" evidence="3">
    <location>
        <begin position="177"/>
        <end position="189"/>
    </location>
</feature>
<evidence type="ECO:0000256" key="3">
    <source>
        <dbReference type="SAM" id="MobiDB-lite"/>
    </source>
</evidence>
<dbReference type="WBParaSite" id="TMUE_2000007739.1">
    <property type="protein sequence ID" value="TMUE_2000007739.1"/>
    <property type="gene ID" value="WBGene00294298"/>
</dbReference>